<name>A0ABT3EE58_STRAP</name>
<organism evidence="1 2">
    <name type="scientific">Streptococcus anginosus</name>
    <dbReference type="NCBI Taxonomy" id="1328"/>
    <lineage>
        <taxon>Bacteria</taxon>
        <taxon>Bacillati</taxon>
        <taxon>Bacillota</taxon>
        <taxon>Bacilli</taxon>
        <taxon>Lactobacillales</taxon>
        <taxon>Streptococcaceae</taxon>
        <taxon>Streptococcus</taxon>
        <taxon>Streptococcus anginosus group</taxon>
    </lineage>
</organism>
<feature type="non-terminal residue" evidence="1">
    <location>
        <position position="1"/>
    </location>
</feature>
<dbReference type="Proteomes" id="UP001526076">
    <property type="component" value="Unassembled WGS sequence"/>
</dbReference>
<gene>
    <name evidence="1" type="ORF">OJ597_12905</name>
</gene>
<protein>
    <submittedName>
        <fullName evidence="1">YfcE family phosphodiesterase</fullName>
    </submittedName>
</protein>
<reference evidence="1 2" key="1">
    <citation type="submission" date="2022-10" db="EMBL/GenBank/DDBJ databases">
        <title>Comparative genomic study of S. anginosus.</title>
        <authorList>
            <person name="Prasad A."/>
            <person name="Ene A."/>
            <person name="Jablonska S."/>
            <person name="Du J."/>
            <person name="Wolfe A.J."/>
            <person name="Putonti C."/>
        </authorList>
    </citation>
    <scope>NUCLEOTIDE SEQUENCE [LARGE SCALE GENOMIC DNA]</scope>
    <source>
        <strain evidence="1 2">UMB9231</strain>
    </source>
</reference>
<proteinExistence type="predicted"/>
<sequence>RGDVKEKLYAKIDITDDKIKVNYYTRNHDLFHVLSKEFDR</sequence>
<accession>A0ABT3EE58</accession>
<evidence type="ECO:0000313" key="1">
    <source>
        <dbReference type="EMBL" id="MCW1043269.1"/>
    </source>
</evidence>
<keyword evidence="2" id="KW-1185">Reference proteome</keyword>
<comment type="caution">
    <text evidence="1">The sequence shown here is derived from an EMBL/GenBank/DDBJ whole genome shotgun (WGS) entry which is preliminary data.</text>
</comment>
<evidence type="ECO:0000313" key="2">
    <source>
        <dbReference type="Proteomes" id="UP001526076"/>
    </source>
</evidence>
<dbReference type="EMBL" id="JAPAHU010000344">
    <property type="protein sequence ID" value="MCW1043269.1"/>
    <property type="molecule type" value="Genomic_DNA"/>
</dbReference>